<dbReference type="AlphaFoldDB" id="A0AAV4HSD8"/>
<dbReference type="InterPro" id="IPR036056">
    <property type="entry name" value="Fibrinogen-like_C"/>
</dbReference>
<name>A0AAV4HSD8_9GAST</name>
<organism evidence="2 3">
    <name type="scientific">Elysia marginata</name>
    <dbReference type="NCBI Taxonomy" id="1093978"/>
    <lineage>
        <taxon>Eukaryota</taxon>
        <taxon>Metazoa</taxon>
        <taxon>Spiralia</taxon>
        <taxon>Lophotrochozoa</taxon>
        <taxon>Mollusca</taxon>
        <taxon>Gastropoda</taxon>
        <taxon>Heterobranchia</taxon>
        <taxon>Euthyneura</taxon>
        <taxon>Panpulmonata</taxon>
        <taxon>Sacoglossa</taxon>
        <taxon>Placobranchoidea</taxon>
        <taxon>Plakobranchidae</taxon>
        <taxon>Elysia</taxon>
    </lineage>
</organism>
<feature type="domain" description="Fibrinogen C-terminal" evidence="1">
    <location>
        <begin position="54"/>
        <end position="159"/>
    </location>
</feature>
<evidence type="ECO:0000259" key="1">
    <source>
        <dbReference type="PROSITE" id="PS51406"/>
    </source>
</evidence>
<protein>
    <submittedName>
        <fullName evidence="2">Angiopoietin-related protein 2</fullName>
    </submittedName>
</protein>
<dbReference type="SUPFAM" id="SSF56496">
    <property type="entry name" value="Fibrinogen C-terminal domain-like"/>
    <property type="match status" value="1"/>
</dbReference>
<dbReference type="PROSITE" id="PS51406">
    <property type="entry name" value="FIBRINOGEN_C_2"/>
    <property type="match status" value="1"/>
</dbReference>
<gene>
    <name evidence="2" type="ORF">ElyMa_002804600</name>
</gene>
<dbReference type="InterPro" id="IPR014716">
    <property type="entry name" value="Fibrinogen_a/b/g_C_1"/>
</dbReference>
<accession>A0AAV4HSD8</accession>
<comment type="caution">
    <text evidence="2">The sequence shown here is derived from an EMBL/GenBank/DDBJ whole genome shotgun (WGS) entry which is preliminary data.</text>
</comment>
<dbReference type="InterPro" id="IPR002181">
    <property type="entry name" value="Fibrinogen_a/b/g_C_dom"/>
</dbReference>
<dbReference type="Proteomes" id="UP000762676">
    <property type="component" value="Unassembled WGS sequence"/>
</dbReference>
<evidence type="ECO:0000313" key="2">
    <source>
        <dbReference type="EMBL" id="GFR99963.1"/>
    </source>
</evidence>
<keyword evidence="3" id="KW-1185">Reference proteome</keyword>
<dbReference type="GO" id="GO:0005615">
    <property type="term" value="C:extracellular space"/>
    <property type="evidence" value="ECO:0007669"/>
    <property type="project" value="TreeGrafter"/>
</dbReference>
<dbReference type="Gene3D" id="3.90.215.10">
    <property type="entry name" value="Gamma Fibrinogen, chain A, domain 1"/>
    <property type="match status" value="1"/>
</dbReference>
<dbReference type="SMART" id="SM00186">
    <property type="entry name" value="FBG"/>
    <property type="match status" value="1"/>
</dbReference>
<evidence type="ECO:0000313" key="3">
    <source>
        <dbReference type="Proteomes" id="UP000762676"/>
    </source>
</evidence>
<dbReference type="InterPro" id="IPR050373">
    <property type="entry name" value="Fibrinogen_C-term_domain"/>
</dbReference>
<proteinExistence type="predicted"/>
<reference evidence="2 3" key="1">
    <citation type="journal article" date="2021" name="Elife">
        <title>Chloroplast acquisition without the gene transfer in kleptoplastic sea slugs, Plakobranchus ocellatus.</title>
        <authorList>
            <person name="Maeda T."/>
            <person name="Takahashi S."/>
            <person name="Yoshida T."/>
            <person name="Shimamura S."/>
            <person name="Takaki Y."/>
            <person name="Nagai Y."/>
            <person name="Toyoda A."/>
            <person name="Suzuki Y."/>
            <person name="Arimoto A."/>
            <person name="Ishii H."/>
            <person name="Satoh N."/>
            <person name="Nishiyama T."/>
            <person name="Hasebe M."/>
            <person name="Maruyama T."/>
            <person name="Minagawa J."/>
            <person name="Obokata J."/>
            <person name="Shigenobu S."/>
        </authorList>
    </citation>
    <scope>NUCLEOTIDE SEQUENCE [LARGE SCALE GENOMIC DNA]</scope>
</reference>
<dbReference type="Pfam" id="PF00147">
    <property type="entry name" value="Fibrinogen_C"/>
    <property type="match status" value="1"/>
</dbReference>
<sequence>MLPQSSSTIAQVDQYINLKAIFNPYADACHKLNYLELGTHFTVEFKSQGKDYVAKYKTFKLEDEADKYRLRLGAVTSSVDGGSHGLSYSNNAFFSTVDRDNDGYGTHCAATRKCGWWFKNCELSKLTSPWREGEVYQAWHNGSKWLSATRTEMKIRPLK</sequence>
<dbReference type="EMBL" id="BMAT01005806">
    <property type="protein sequence ID" value="GFR99963.1"/>
    <property type="molecule type" value="Genomic_DNA"/>
</dbReference>
<dbReference type="PANTHER" id="PTHR19143">
    <property type="entry name" value="FIBRINOGEN/TENASCIN/ANGIOPOEITIN"/>
    <property type="match status" value="1"/>
</dbReference>